<evidence type="ECO:0000313" key="14">
    <source>
        <dbReference type="EMBL" id="QII11653.1"/>
    </source>
</evidence>
<gene>
    <name evidence="13" type="primary">FepA</name>
    <name evidence="15" type="synonym">fepA</name>
    <name evidence="14" type="ORF">KsCSTR_22740</name>
    <name evidence="15" type="ORF">KSMBR1_0135</name>
    <name evidence="13" type="ORF">kuste3782</name>
</gene>
<dbReference type="GO" id="GO:0015344">
    <property type="term" value="F:siderophore uptake transmembrane transporter activity"/>
    <property type="evidence" value="ECO:0007669"/>
    <property type="project" value="TreeGrafter"/>
</dbReference>
<feature type="chain" id="PRO_5015097158" evidence="10">
    <location>
        <begin position="23"/>
        <end position="636"/>
    </location>
</feature>
<keyword evidence="4 8" id="KW-0812">Transmembrane</keyword>
<comment type="similarity">
    <text evidence="8 9">Belongs to the TonB-dependent receptor family.</text>
</comment>
<evidence type="ECO:0000256" key="8">
    <source>
        <dbReference type="PROSITE-ProRule" id="PRU01360"/>
    </source>
</evidence>
<dbReference type="InterPro" id="IPR039426">
    <property type="entry name" value="TonB-dep_rcpt-like"/>
</dbReference>
<reference evidence="16" key="4">
    <citation type="submission" date="2017-10" db="EMBL/GenBank/DDBJ databases">
        <authorList>
            <person name="Frank J."/>
        </authorList>
    </citation>
    <scope>NUCLEOTIDE SEQUENCE [LARGE SCALE GENOMIC DNA]</scope>
</reference>
<evidence type="ECO:0000313" key="13">
    <source>
        <dbReference type="EMBL" id="CAJ74545.1"/>
    </source>
</evidence>
<reference evidence="15" key="3">
    <citation type="submission" date="2017-10" db="EMBL/GenBank/DDBJ databases">
        <authorList>
            <person name="Banno H."/>
            <person name="Chua N.-H."/>
        </authorList>
    </citation>
    <scope>NUCLEOTIDE SEQUENCE [LARGE SCALE GENOMIC DNA]</scope>
    <source>
        <strain evidence="15">Kuenenia_mbr1_ru-nijmegen</strain>
    </source>
</reference>
<reference evidence="13" key="1">
    <citation type="journal article" date="2006" name="Nature">
        <title>Deciphering the evolution and metabolism of an anammox bacterium from a community genome.</title>
        <authorList>
            <person name="Strous M."/>
            <person name="Pelletier E."/>
            <person name="Mangenot S."/>
            <person name="Rattei T."/>
            <person name="Lehner A."/>
            <person name="Taylor M.W."/>
            <person name="Horn M."/>
            <person name="Daims H."/>
            <person name="Bartol-Mavel D."/>
            <person name="Wincker P."/>
            <person name="Barbe V."/>
            <person name="Fonknechten N."/>
            <person name="Vallenet D."/>
            <person name="Segurens B."/>
            <person name="Schenowitz-Truong C."/>
            <person name="Medigue C."/>
            <person name="Collingro A."/>
            <person name="Snel B."/>
            <person name="Dutilh B.E."/>
            <person name="OpDenCamp H.J.M."/>
            <person name="vanDerDrift C."/>
            <person name="Cirpus I."/>
            <person name="vanDePas-Schoonen K.T."/>
            <person name="Harhangi H.R."/>
            <person name="vanNiftrik L."/>
            <person name="Schmid M."/>
            <person name="Keltjens J."/>
            <person name="vanDeVossenberg J."/>
            <person name="Kartal B."/>
            <person name="Meier H."/>
            <person name="Frishman D."/>
            <person name="Huynen M.A."/>
            <person name="Mewes H."/>
            <person name="Weissenbach J."/>
            <person name="Jetten M.S.M."/>
            <person name="Wagner M."/>
            <person name="LePaslier D."/>
        </authorList>
    </citation>
    <scope>NUCLEOTIDE SEQUENCE</scope>
</reference>
<dbReference type="Gene3D" id="2.170.130.10">
    <property type="entry name" value="TonB-dependent receptor, plug domain"/>
    <property type="match status" value="1"/>
</dbReference>
<dbReference type="Gene3D" id="2.40.170.20">
    <property type="entry name" value="TonB-dependent receptor, beta-barrel domain"/>
    <property type="match status" value="1"/>
</dbReference>
<evidence type="ECO:0000256" key="4">
    <source>
        <dbReference type="ARBA" id="ARBA00022692"/>
    </source>
</evidence>
<dbReference type="InterPro" id="IPR037066">
    <property type="entry name" value="Plug_dom_sf"/>
</dbReference>
<dbReference type="PROSITE" id="PS52016">
    <property type="entry name" value="TONB_DEPENDENT_REC_3"/>
    <property type="match status" value="1"/>
</dbReference>
<dbReference type="EMBL" id="LT934425">
    <property type="protein sequence ID" value="SOH02655.1"/>
    <property type="molecule type" value="Genomic_DNA"/>
</dbReference>
<evidence type="ECO:0000256" key="1">
    <source>
        <dbReference type="ARBA" id="ARBA00004571"/>
    </source>
</evidence>
<dbReference type="KEGG" id="kst:KSMBR1_0135"/>
<reference evidence="13" key="2">
    <citation type="submission" date="2006-01" db="EMBL/GenBank/DDBJ databases">
        <authorList>
            <person name="Genoscope"/>
        </authorList>
    </citation>
    <scope>NUCLEOTIDE SEQUENCE</scope>
</reference>
<dbReference type="GO" id="GO:0009279">
    <property type="term" value="C:cell outer membrane"/>
    <property type="evidence" value="ECO:0007669"/>
    <property type="project" value="UniProtKB-SubCell"/>
</dbReference>
<dbReference type="EMBL" id="CT573071">
    <property type="protein sequence ID" value="CAJ74545.1"/>
    <property type="molecule type" value="Genomic_DNA"/>
</dbReference>
<keyword evidence="6 8" id="KW-0472">Membrane</keyword>
<dbReference type="Proteomes" id="UP000501926">
    <property type="component" value="Chromosome"/>
</dbReference>
<keyword evidence="13" id="KW-0675">Receptor</keyword>
<keyword evidence="3 8" id="KW-1134">Transmembrane beta strand</keyword>
<proteinExistence type="inferred from homology"/>
<evidence type="ECO:0000256" key="2">
    <source>
        <dbReference type="ARBA" id="ARBA00022448"/>
    </source>
</evidence>
<accession>Q1Q3G4</accession>
<dbReference type="Pfam" id="PF00593">
    <property type="entry name" value="TonB_dep_Rec_b-barrel"/>
    <property type="match status" value="1"/>
</dbReference>
<feature type="signal peptide" evidence="10">
    <location>
        <begin position="1"/>
        <end position="22"/>
    </location>
</feature>
<evidence type="ECO:0000259" key="12">
    <source>
        <dbReference type="Pfam" id="PF07715"/>
    </source>
</evidence>
<keyword evidence="7 8" id="KW-0998">Cell outer membrane</keyword>
<sequence>MKNTIILFLFILPLFAAFPPQSALPEDNISQQSILQNQFMEELKWLQEESVVSTASRREQKVSETPAAVFVISQEDIRRSGANSIPEVLRMAPGVHVARIDANKWAITMRGFNNRYADKLLVLIDGRTVYTPLFSGTYWDVQDTMLEDIERIEVIRGPGGALWGANAVNGIINIITKSAKDTQGGLFTGSAGSEERGMGGLRYGSKIGGNAYFRIYSKYFNHDDFVLESGDSANDSWESARAGFRVDWDYSSKDVLTFQGDIYTGDESERNNFRQSSDIYVSGGNLRANWKHAISDTSDMMLQIYYDRTNRITTSIEEERDTFDIDFQHSLRLTGWNEFIWGLGYRYTQNDTEDDDGLLLDPQNRENNLFSMFLQDEFSFFEDTVKVTFGTKFEHNDYTGFEIQPSLRVLWAFTYTQTVWAAVSRAVRTPSRVESDIIIDYSPYYYFTGNDDLDAENLLAYEIGYRIQFSKKLSLDIATFYNMYDSIINDVNDETFENIFDVESYGIETTLNWQITNQWRLVQSYTYFDIDSTNFTSTDPLSDPHSQFNIRSLLNLPHNMELDAALFYVDSFTSLDRNINDYVRFDVRLGWHITKYLEASLVGTNLLDDNHLEYNARSVAPTEIERAVYAKLTWRF</sequence>
<evidence type="ECO:0000256" key="6">
    <source>
        <dbReference type="ARBA" id="ARBA00023136"/>
    </source>
</evidence>
<dbReference type="SUPFAM" id="SSF56935">
    <property type="entry name" value="Porins"/>
    <property type="match status" value="1"/>
</dbReference>
<evidence type="ECO:0000256" key="7">
    <source>
        <dbReference type="ARBA" id="ARBA00023237"/>
    </source>
</evidence>
<evidence type="ECO:0000256" key="3">
    <source>
        <dbReference type="ARBA" id="ARBA00022452"/>
    </source>
</evidence>
<evidence type="ECO:0000313" key="16">
    <source>
        <dbReference type="Proteomes" id="UP000221734"/>
    </source>
</evidence>
<evidence type="ECO:0000256" key="10">
    <source>
        <dbReference type="SAM" id="SignalP"/>
    </source>
</evidence>
<evidence type="ECO:0000313" key="15">
    <source>
        <dbReference type="EMBL" id="SOH02655.1"/>
    </source>
</evidence>
<dbReference type="PANTHER" id="PTHR30069">
    <property type="entry name" value="TONB-DEPENDENT OUTER MEMBRANE RECEPTOR"/>
    <property type="match status" value="1"/>
</dbReference>
<dbReference type="Proteomes" id="UP000221734">
    <property type="component" value="Chromosome Kuenenia_stuttgartiensis_MBR1"/>
</dbReference>
<protein>
    <submittedName>
        <fullName evidence="13">Similar to ferric enterobactin receptor FepA</fullName>
    </submittedName>
    <submittedName>
        <fullName evidence="14">TonB-dependent receptor</fullName>
    </submittedName>
</protein>
<dbReference type="EMBL" id="CP049055">
    <property type="protein sequence ID" value="QII11653.1"/>
    <property type="molecule type" value="Genomic_DNA"/>
</dbReference>
<comment type="subcellular location">
    <subcellularLocation>
        <location evidence="1 8">Cell outer membrane</location>
        <topology evidence="1 8">Multi-pass membrane protein</topology>
    </subcellularLocation>
</comment>
<keyword evidence="5 9" id="KW-0798">TonB box</keyword>
<dbReference type="Pfam" id="PF07715">
    <property type="entry name" value="Plug"/>
    <property type="match status" value="1"/>
</dbReference>
<name>Q1Q3G4_KUEST</name>
<dbReference type="PANTHER" id="PTHR30069:SF27">
    <property type="entry name" value="BLL4766 PROTEIN"/>
    <property type="match status" value="1"/>
</dbReference>
<dbReference type="CDD" id="cd01347">
    <property type="entry name" value="ligand_gated_channel"/>
    <property type="match status" value="1"/>
</dbReference>
<evidence type="ECO:0000256" key="5">
    <source>
        <dbReference type="ARBA" id="ARBA00023077"/>
    </source>
</evidence>
<dbReference type="OrthoDB" id="101167at2"/>
<evidence type="ECO:0000256" key="9">
    <source>
        <dbReference type="RuleBase" id="RU003357"/>
    </source>
</evidence>
<dbReference type="InterPro" id="IPR036942">
    <property type="entry name" value="Beta-barrel_TonB_sf"/>
</dbReference>
<reference evidence="14 17" key="5">
    <citation type="submission" date="2020-02" db="EMBL/GenBank/DDBJ databases">
        <title>Newly sequenced genome of strain CSTR1 showed variability in Candidatus Kuenenia stuttgartiensis genomes.</title>
        <authorList>
            <person name="Ding C."/>
            <person name="Adrian L."/>
        </authorList>
    </citation>
    <scope>NUCLEOTIDE SEQUENCE [LARGE SCALE GENOMIC DNA]</scope>
    <source>
        <strain evidence="14 17">CSTR1</strain>
    </source>
</reference>
<keyword evidence="16" id="KW-1185">Reference proteome</keyword>
<evidence type="ECO:0000259" key="11">
    <source>
        <dbReference type="Pfam" id="PF00593"/>
    </source>
</evidence>
<dbReference type="InterPro" id="IPR012910">
    <property type="entry name" value="Plug_dom"/>
</dbReference>
<keyword evidence="2 8" id="KW-0813">Transport</keyword>
<feature type="domain" description="TonB-dependent receptor plug" evidence="12">
    <location>
        <begin position="62"/>
        <end position="171"/>
    </location>
</feature>
<evidence type="ECO:0000313" key="17">
    <source>
        <dbReference type="Proteomes" id="UP000501926"/>
    </source>
</evidence>
<keyword evidence="10" id="KW-0732">Signal</keyword>
<dbReference type="AlphaFoldDB" id="Q1Q3G4"/>
<organism evidence="13">
    <name type="scientific">Kuenenia stuttgartiensis</name>
    <dbReference type="NCBI Taxonomy" id="174633"/>
    <lineage>
        <taxon>Bacteria</taxon>
        <taxon>Pseudomonadati</taxon>
        <taxon>Planctomycetota</taxon>
        <taxon>Candidatus Brocadiia</taxon>
        <taxon>Candidatus Brocadiales</taxon>
        <taxon>Candidatus Brocadiaceae</taxon>
        <taxon>Candidatus Kuenenia</taxon>
    </lineage>
</organism>
<feature type="domain" description="TonB-dependent receptor-like beta-barrel" evidence="11">
    <location>
        <begin position="217"/>
        <end position="606"/>
    </location>
</feature>
<dbReference type="GO" id="GO:0044718">
    <property type="term" value="P:siderophore transmembrane transport"/>
    <property type="evidence" value="ECO:0007669"/>
    <property type="project" value="TreeGrafter"/>
</dbReference>
<dbReference type="InterPro" id="IPR000531">
    <property type="entry name" value="Beta-barrel_TonB"/>
</dbReference>